<comment type="caution">
    <text evidence="3">The sequence shown here is derived from an EMBL/GenBank/DDBJ whole genome shotgun (WGS) entry which is preliminary data.</text>
</comment>
<dbReference type="Proteomes" id="UP000677016">
    <property type="component" value="Unassembled WGS sequence"/>
</dbReference>
<evidence type="ECO:0000256" key="2">
    <source>
        <dbReference type="SAM" id="MobiDB-lite"/>
    </source>
</evidence>
<accession>A0A941D8M0</accession>
<dbReference type="PANTHER" id="PTHR48207">
    <property type="entry name" value="SUCCINATE--HYDROXYMETHYLGLUTARATE COA-TRANSFERASE"/>
    <property type="match status" value="1"/>
</dbReference>
<name>A0A941D8M0_9MICO</name>
<sequence length="496" mass="52351">MGPCPPDVLRRQGPGARCPARRPCRDEATGRTWGVFEVRPETDGPPAPRGRTDPDNVVLRAAAGSPSPGGTSVVLPSPPQAGLAWSSHPLPRRGWRGRPVPSRGGPVPGPLDGVVVVDLSRALAGPHATMVLADLGARVVKVEPPGGDDTRGWGPPFAGPDDDPVSPYWLAANRNKESVVLDLRSDEGRRTLTRLVRHGDVLVENFRPGVLDRLGFDVATLRALSPRLVVLSISGFGHDGPEGGRAGYDQVAQGEGGLMSVTGSGPDDPQRVGVPVADLVAGLHGALGVAAALREREVTGRGRVVRTSLLAAAVGLHAFQGTAYTVTGQVPRARGNHHPTLAPYGLFRAADGPVQVAIGSARLWDRFAAAFGLDAADPRLATNTDRVVHHAHLVEVVEAAFAAWTADALLDRLDELGVPAGRVRTMDEVYDWEQTRSQGLVVEVDHPVLGPTELPGPPLRFDEDGRGGRTRHEPPPRLDAHGASVRAWLDAMDEGG</sequence>
<dbReference type="GO" id="GO:0008410">
    <property type="term" value="F:CoA-transferase activity"/>
    <property type="evidence" value="ECO:0007669"/>
    <property type="project" value="TreeGrafter"/>
</dbReference>
<dbReference type="SUPFAM" id="SSF89796">
    <property type="entry name" value="CoA-transferase family III (CaiB/BaiF)"/>
    <property type="match status" value="1"/>
</dbReference>
<feature type="region of interest" description="Disordered" evidence="2">
    <location>
        <begin position="447"/>
        <end position="480"/>
    </location>
</feature>
<feature type="compositionally biased region" description="Basic and acidic residues" evidence="2">
    <location>
        <begin position="460"/>
        <end position="480"/>
    </location>
</feature>
<dbReference type="EMBL" id="JAGSNF010000013">
    <property type="protein sequence ID" value="MBR7743581.1"/>
    <property type="molecule type" value="Genomic_DNA"/>
</dbReference>
<protein>
    <submittedName>
        <fullName evidence="3">CoA transferase</fullName>
    </submittedName>
</protein>
<proteinExistence type="predicted"/>
<evidence type="ECO:0000313" key="4">
    <source>
        <dbReference type="Proteomes" id="UP000677016"/>
    </source>
</evidence>
<dbReference type="Gene3D" id="3.40.50.10540">
    <property type="entry name" value="Crotonobetainyl-coa:carnitine coa-transferase, domain 1"/>
    <property type="match status" value="1"/>
</dbReference>
<dbReference type="AlphaFoldDB" id="A0A941D8M0"/>
<reference evidence="3" key="1">
    <citation type="submission" date="2021-04" db="EMBL/GenBank/DDBJ databases">
        <title>Phycicoccus avicenniae sp. nov., a novel endophytic actinomycetes isolated from branch of Avicennia mariana.</title>
        <authorList>
            <person name="Tuo L."/>
        </authorList>
    </citation>
    <scope>NUCLEOTIDE SEQUENCE</scope>
    <source>
        <strain evidence="3">BSK3Z-2</strain>
    </source>
</reference>
<evidence type="ECO:0000313" key="3">
    <source>
        <dbReference type="EMBL" id="MBR7743581.1"/>
    </source>
</evidence>
<dbReference type="InterPro" id="IPR023606">
    <property type="entry name" value="CoA-Trfase_III_dom_1_sf"/>
</dbReference>
<dbReference type="Gene3D" id="3.30.1540.10">
    <property type="entry name" value="formyl-coa transferase, domain 3"/>
    <property type="match status" value="1"/>
</dbReference>
<feature type="region of interest" description="Disordered" evidence="2">
    <location>
        <begin position="1"/>
        <end position="31"/>
    </location>
</feature>
<keyword evidence="4" id="KW-1185">Reference proteome</keyword>
<gene>
    <name evidence="3" type="ORF">KC207_09795</name>
</gene>
<organism evidence="3 4">
    <name type="scientific">Phycicoccus avicenniae</name>
    <dbReference type="NCBI Taxonomy" id="2828860"/>
    <lineage>
        <taxon>Bacteria</taxon>
        <taxon>Bacillati</taxon>
        <taxon>Actinomycetota</taxon>
        <taxon>Actinomycetes</taxon>
        <taxon>Micrococcales</taxon>
        <taxon>Intrasporangiaceae</taxon>
        <taxon>Phycicoccus</taxon>
    </lineage>
</organism>
<dbReference type="Pfam" id="PF02515">
    <property type="entry name" value="CoA_transf_3"/>
    <property type="match status" value="1"/>
</dbReference>
<dbReference type="PANTHER" id="PTHR48207:SF3">
    <property type="entry name" value="SUCCINATE--HYDROXYMETHYLGLUTARATE COA-TRANSFERASE"/>
    <property type="match status" value="1"/>
</dbReference>
<dbReference type="InterPro" id="IPR050483">
    <property type="entry name" value="CoA-transferase_III_domain"/>
</dbReference>
<dbReference type="InterPro" id="IPR044855">
    <property type="entry name" value="CoA-Trfase_III_dom3_sf"/>
</dbReference>
<evidence type="ECO:0000256" key="1">
    <source>
        <dbReference type="ARBA" id="ARBA00022679"/>
    </source>
</evidence>
<keyword evidence="1 3" id="KW-0808">Transferase</keyword>
<dbReference type="InterPro" id="IPR003673">
    <property type="entry name" value="CoA-Trfase_fam_III"/>
</dbReference>